<dbReference type="Proteomes" id="UP000032049">
    <property type="component" value="Unassembled WGS sequence"/>
</dbReference>
<evidence type="ECO:0000313" key="4">
    <source>
        <dbReference type="EMBL" id="KIO77238.1"/>
    </source>
</evidence>
<feature type="chain" id="PRO_5002210266" description="DUF6443 domain-containing protein" evidence="2">
    <location>
        <begin position="36"/>
        <end position="1063"/>
    </location>
</feature>
<dbReference type="Pfam" id="PF20041">
    <property type="entry name" value="DUF6443"/>
    <property type="match status" value="1"/>
</dbReference>
<comment type="caution">
    <text evidence="4">The sequence shown here is derived from an EMBL/GenBank/DDBJ whole genome shotgun (WGS) entry which is preliminary data.</text>
</comment>
<dbReference type="PANTHER" id="PTHR32305:SF15">
    <property type="entry name" value="PROTEIN RHSA-RELATED"/>
    <property type="match status" value="1"/>
</dbReference>
<organism evidence="4 5">
    <name type="scientific">Pedobacter lusitanus</name>
    <dbReference type="NCBI Taxonomy" id="1503925"/>
    <lineage>
        <taxon>Bacteria</taxon>
        <taxon>Pseudomonadati</taxon>
        <taxon>Bacteroidota</taxon>
        <taxon>Sphingobacteriia</taxon>
        <taxon>Sphingobacteriales</taxon>
        <taxon>Sphingobacteriaceae</taxon>
        <taxon>Pedobacter</taxon>
    </lineage>
</organism>
<dbReference type="InterPro" id="IPR045619">
    <property type="entry name" value="DUF6443"/>
</dbReference>
<keyword evidence="2" id="KW-0732">Signal</keyword>
<dbReference type="NCBIfam" id="TIGR03696">
    <property type="entry name" value="Rhs_assc_core"/>
    <property type="match status" value="1"/>
</dbReference>
<evidence type="ECO:0000259" key="3">
    <source>
        <dbReference type="Pfam" id="PF20041"/>
    </source>
</evidence>
<feature type="region of interest" description="Disordered" evidence="1">
    <location>
        <begin position="1043"/>
        <end position="1063"/>
    </location>
</feature>
<protein>
    <recommendedName>
        <fullName evidence="3">DUF6443 domain-containing protein</fullName>
    </recommendedName>
</protein>
<evidence type="ECO:0000256" key="2">
    <source>
        <dbReference type="SAM" id="SignalP"/>
    </source>
</evidence>
<sequence length="1063" mass="119090">MLFIKVRIKDLMKSLLNYAISFFCALFFGINSSSAQQDTTLNVYTGQSEITASRRITLSSGFYIPSGKKVRIFIVPNSQTCIPLASNPSNDQNYISTRVFKIPKVLTDKDANSNARSTCEVNQTIQYFDGLGRPLQTVLVQGSPGFADVVQPVIYDAFGRESIKYLPYAVTSNGGTYRKDAIKGQSTFYNGNQTGLTNTAFPFSQTSYEFSPLNRVTEMSAPGASWNLASGHTQKIEYGTNIANDVKLWTISGNGAKSTYYDAGKLYKTTTKDENWISTDLKAGTTDEYKDLAGRIVLKRNWESNTKSLSIYYVYDDQGNLNYVLPPAVNENGLNTVNTFDESNDVYKQFIYGYHYDGRKRLIEKKVPGKGWESMVYNKLDQLVLRQDVNQQGKEWIFTKYDAFGRVVSTGVCKDTGDRAALQAKVDSQNTFVEKRVATGIGYDNSSFPQVIDTYYVINYYDDYNFPGNTFGSATGDQVGAGRTMSLLTGTKVNTLGTKDTLLSVHYYDSEGRVVQTKSFNHLGGKDVVDNTYNFVGELKISTRSHTGSSTGAATTIAMRYTYDHMGRKSAVMESINGQDEVVLSRSDYTETGQLVRKQLHSTDREKSFLQKTDYEYNERGWLNKSSSDQFSLQLKYNDGNTPQWNGNIANQLWGSKSDLRNNFNYTYDKLNRLTLASSANLGESIVYDVMGNITSLTRDGYGTNKYTGYTGNQLTKIEGFTNSTYIYNDNGNLTSDEGKGIKISYNSLNLPDQITGAQTISYIYDATGRKLRKVSKTEGTTDYVDGIQYLGGKIDIITTEEGLARNNKGIYSYEYTLTDHLGNNRATFYRNPSGGIEILQRDDYFAFGLRKPIQIGANDNKYLYNKKELQEELGEYDYGARFYDPVIGRWGIPDPLADMYDHLSPYNYGINNPIRFTDPDGMAVEDQQEEPPKKKTIQLKEVNITASRIASTASIALPLTRPISLPGSKISAPALPNPFFIFVGLLLWPTNMNDQSSDRITRDPIVYTEKTVEDLEAESEPIKIKNKKNNKFYKRKGGMTQADKDYDALGSSVTGTIPEKKR</sequence>
<dbReference type="Gene3D" id="2.180.10.10">
    <property type="entry name" value="RHS repeat-associated core"/>
    <property type="match status" value="1"/>
</dbReference>
<reference evidence="4 5" key="1">
    <citation type="submission" date="2015-01" db="EMBL/GenBank/DDBJ databases">
        <title>Draft genome sequence of Pedobacter sp. NL19 isolated from sludge of an effluent treatment pond in an abandoned uranium mine.</title>
        <authorList>
            <person name="Santos T."/>
            <person name="Caetano T."/>
            <person name="Covas C."/>
            <person name="Cruz A."/>
            <person name="Mendo S."/>
        </authorList>
    </citation>
    <scope>NUCLEOTIDE SEQUENCE [LARGE SCALE GENOMIC DNA]</scope>
    <source>
        <strain evidence="4 5">NL19</strain>
    </source>
</reference>
<feature type="signal peptide" evidence="2">
    <location>
        <begin position="1"/>
        <end position="35"/>
    </location>
</feature>
<dbReference type="STRING" id="1503925.TH53_10330"/>
<dbReference type="AlphaFoldDB" id="A0A0D0F6K7"/>
<name>A0A0D0F6K7_9SPHI</name>
<gene>
    <name evidence="4" type="ORF">TH53_10330</name>
</gene>
<proteinExistence type="predicted"/>
<keyword evidence="5" id="KW-1185">Reference proteome</keyword>
<evidence type="ECO:0000256" key="1">
    <source>
        <dbReference type="SAM" id="MobiDB-lite"/>
    </source>
</evidence>
<feature type="domain" description="DUF6443" evidence="3">
    <location>
        <begin position="108"/>
        <end position="239"/>
    </location>
</feature>
<evidence type="ECO:0000313" key="5">
    <source>
        <dbReference type="Proteomes" id="UP000032049"/>
    </source>
</evidence>
<dbReference type="PANTHER" id="PTHR32305">
    <property type="match status" value="1"/>
</dbReference>
<accession>A0A0D0F6K7</accession>
<dbReference type="InterPro" id="IPR050708">
    <property type="entry name" value="T6SS_VgrG/RHS"/>
</dbReference>
<dbReference type="InterPro" id="IPR022385">
    <property type="entry name" value="Rhs_assc_core"/>
</dbReference>
<dbReference type="EMBL" id="JXRA01000041">
    <property type="protein sequence ID" value="KIO77238.1"/>
    <property type="molecule type" value="Genomic_DNA"/>
</dbReference>